<dbReference type="EMBL" id="MFYX01000147">
    <property type="protein sequence ID" value="OGK00396.1"/>
    <property type="molecule type" value="Genomic_DNA"/>
</dbReference>
<dbReference type="AlphaFoldDB" id="A0A1F7F1L9"/>
<evidence type="ECO:0008006" key="3">
    <source>
        <dbReference type="Google" id="ProtNLM"/>
    </source>
</evidence>
<accession>A0A1F7F1L9</accession>
<protein>
    <recommendedName>
        <fullName evidence="3">Secretion system C-terminal sorting domain-containing protein</fullName>
    </recommendedName>
</protein>
<organism evidence="1 2">
    <name type="scientific">Candidatus Raymondbacteria bacterium RIFOXYD12_FULL_49_13</name>
    <dbReference type="NCBI Taxonomy" id="1817890"/>
    <lineage>
        <taxon>Bacteria</taxon>
        <taxon>Raymondiibacteriota</taxon>
    </lineage>
</organism>
<evidence type="ECO:0000313" key="1">
    <source>
        <dbReference type="EMBL" id="OGK00396.1"/>
    </source>
</evidence>
<reference evidence="1 2" key="1">
    <citation type="journal article" date="2016" name="Nat. Commun.">
        <title>Thousands of microbial genomes shed light on interconnected biogeochemical processes in an aquifer system.</title>
        <authorList>
            <person name="Anantharaman K."/>
            <person name="Brown C.T."/>
            <person name="Hug L.A."/>
            <person name="Sharon I."/>
            <person name="Castelle C.J."/>
            <person name="Probst A.J."/>
            <person name="Thomas B.C."/>
            <person name="Singh A."/>
            <person name="Wilkins M.J."/>
            <person name="Karaoz U."/>
            <person name="Brodie E.L."/>
            <person name="Williams K.H."/>
            <person name="Hubbard S.S."/>
            <person name="Banfield J.F."/>
        </authorList>
    </citation>
    <scope>NUCLEOTIDE SEQUENCE [LARGE SCALE GENOMIC DNA]</scope>
</reference>
<dbReference type="Proteomes" id="UP000179243">
    <property type="component" value="Unassembled WGS sequence"/>
</dbReference>
<gene>
    <name evidence="1" type="ORF">A2519_01175</name>
</gene>
<comment type="caution">
    <text evidence="1">The sequence shown here is derived from an EMBL/GenBank/DDBJ whole genome shotgun (WGS) entry which is preliminary data.</text>
</comment>
<evidence type="ECO:0000313" key="2">
    <source>
        <dbReference type="Proteomes" id="UP000179243"/>
    </source>
</evidence>
<proteinExistence type="predicted"/>
<name>A0A1F7F1L9_UNCRA</name>
<sequence length="746" mass="82298">MCLAILAISVFGYFPVSKILPMENRYRNLDYYPNYSPACTLNLALNSRGASGYLDAHFTAPVSGMGLSDSCEVLSVLCLPRHFSVDSMVLWVNNEPQPARLLSIGQAEATYDNIVYVTRQDPAYVRRINGYPDNYGFYPYRPYENQFEVKIYPCVLGQSRHVRIFLDCHADISAGFSTIDLGHPMGSVVRINTQSNVTAIPTVNRGVLSLFSTQDRIGYQITETDTHSLVFTTGSVQAPVSGCAGVVQTVDSGANYFKLQLDLAKLFNLDQLAQRRKVTFVWVPSSSLKTSAINYYEEEKDLISNYIAGFKVQEYLNFVYAGDQVEMFEPHMVAAGANVITRAQSFLSSRIDPEQRSLYTRTFPALVKAFSSIASSDTPAVVFCMDREPAMIGGPASDNARLDSMKNVLVQINVNKTKFYAWVHWSKAFFYSRVASALNGSISWYDPSAGYHSPYTTSATYDFTFIDRAFGPGPSISSHQIRLDDNCFNVITSRQISGYDLPGPNPCTRIDLLGQCSAGYLSGTVTASIGGQLYERPFIVTSSGNTATGLNLDKLWAFDMVEVFAEDQTFFSWAPRRSYTLSNSLPEFNLSGTILRTADTYRKMVEISLQNQVVTGASALLALEPGMEYLDTDRFDDQESGPLTAIETAPAKADSLKASLVASPNPFNPTTNIALVCGNFTGMAAVYVYDATGRLVHIHKAMPINGRVAFTFNARDSHGMRLASGVYMIKAVFGNRCLQTKAMLLK</sequence>